<organism evidence="1 2">
    <name type="scientific">Paramecium sonneborni</name>
    <dbReference type="NCBI Taxonomy" id="65129"/>
    <lineage>
        <taxon>Eukaryota</taxon>
        <taxon>Sar</taxon>
        <taxon>Alveolata</taxon>
        <taxon>Ciliophora</taxon>
        <taxon>Intramacronucleata</taxon>
        <taxon>Oligohymenophorea</taxon>
        <taxon>Peniculida</taxon>
        <taxon>Parameciidae</taxon>
        <taxon>Paramecium</taxon>
    </lineage>
</organism>
<gene>
    <name evidence="1" type="ORF">PSON_ATCC_30995.1.T0920224</name>
</gene>
<comment type="caution">
    <text evidence="1">The sequence shown here is derived from an EMBL/GenBank/DDBJ whole genome shotgun (WGS) entry which is preliminary data.</text>
</comment>
<protein>
    <submittedName>
        <fullName evidence="1">Uncharacterized protein</fullName>
    </submittedName>
</protein>
<dbReference type="EMBL" id="CAJJDN010000092">
    <property type="protein sequence ID" value="CAD8109078.1"/>
    <property type="molecule type" value="Genomic_DNA"/>
</dbReference>
<name>A0A8S1Q354_9CILI</name>
<accession>A0A8S1Q354</accession>
<evidence type="ECO:0000313" key="2">
    <source>
        <dbReference type="Proteomes" id="UP000692954"/>
    </source>
</evidence>
<keyword evidence="2" id="KW-1185">Reference proteome</keyword>
<evidence type="ECO:0000313" key="1">
    <source>
        <dbReference type="EMBL" id="CAD8109078.1"/>
    </source>
</evidence>
<dbReference type="AlphaFoldDB" id="A0A8S1Q354"/>
<dbReference type="Proteomes" id="UP000692954">
    <property type="component" value="Unassembled WGS sequence"/>
</dbReference>
<proteinExistence type="predicted"/>
<sequence length="122" mass="14964">MVIQQRINIGISQQVIIDYQQYKVQMKEFRYLGYKYIRIISMFQQIIMANQIQYNYIKLPKQIYSINRLKSKYISNSIIFEENDNQNKFIPTNKVDQRINYKFVIQEEDIKQNYLELIIIHE</sequence>
<reference evidence="1" key="1">
    <citation type="submission" date="2021-01" db="EMBL/GenBank/DDBJ databases">
        <authorList>
            <consortium name="Genoscope - CEA"/>
            <person name="William W."/>
        </authorList>
    </citation>
    <scope>NUCLEOTIDE SEQUENCE</scope>
</reference>